<organism evidence="1 2">
    <name type="scientific">Chryseolinea lacunae</name>
    <dbReference type="NCBI Taxonomy" id="2801331"/>
    <lineage>
        <taxon>Bacteria</taxon>
        <taxon>Pseudomonadati</taxon>
        <taxon>Bacteroidota</taxon>
        <taxon>Cytophagia</taxon>
        <taxon>Cytophagales</taxon>
        <taxon>Fulvivirgaceae</taxon>
        <taxon>Chryseolinea</taxon>
    </lineage>
</organism>
<evidence type="ECO:0000313" key="1">
    <source>
        <dbReference type="EMBL" id="MBL0745330.1"/>
    </source>
</evidence>
<keyword evidence="2" id="KW-1185">Reference proteome</keyword>
<dbReference type="RefSeq" id="WP_202015703.1">
    <property type="nucleotide sequence ID" value="NZ_JAERRB010000015.1"/>
</dbReference>
<name>A0ABS1L0W5_9BACT</name>
<comment type="caution">
    <text evidence="1">The sequence shown here is derived from an EMBL/GenBank/DDBJ whole genome shotgun (WGS) entry which is preliminary data.</text>
</comment>
<accession>A0ABS1L0W5</accession>
<dbReference type="Proteomes" id="UP000613030">
    <property type="component" value="Unassembled WGS sequence"/>
</dbReference>
<dbReference type="EMBL" id="JAERRB010000015">
    <property type="protein sequence ID" value="MBL0745330.1"/>
    <property type="molecule type" value="Genomic_DNA"/>
</dbReference>
<proteinExistence type="predicted"/>
<evidence type="ECO:0000313" key="2">
    <source>
        <dbReference type="Proteomes" id="UP000613030"/>
    </source>
</evidence>
<sequence>MARYKGKNMVTQGLSGKADDDHVYKTIGGETFLCKKADMSGVVWSEKQKRTRERLREAQRYASDYIKVPAQRAAVERVVRKHERCYNRLISEFMHGMVRKPIVD</sequence>
<gene>
    <name evidence="1" type="ORF">JI741_29130</name>
</gene>
<reference evidence="1 2" key="1">
    <citation type="submission" date="2021-01" db="EMBL/GenBank/DDBJ databases">
        <title>Chryseolinea sp. Jin1 Genome sequencing and assembly.</title>
        <authorList>
            <person name="Kim I."/>
        </authorList>
    </citation>
    <scope>NUCLEOTIDE SEQUENCE [LARGE SCALE GENOMIC DNA]</scope>
    <source>
        <strain evidence="1 2">Jin1</strain>
    </source>
</reference>
<protein>
    <submittedName>
        <fullName evidence="1">Uncharacterized protein</fullName>
    </submittedName>
</protein>